<dbReference type="PRINTS" id="PR01185">
    <property type="entry name" value="INTEGRINA"/>
</dbReference>
<dbReference type="PANTHER" id="PTHR23220">
    <property type="entry name" value="INTEGRIN ALPHA"/>
    <property type="match status" value="1"/>
</dbReference>
<protein>
    <submittedName>
        <fullName evidence="2">Uncharacterized protein</fullName>
    </submittedName>
</protein>
<dbReference type="InterPro" id="IPR028994">
    <property type="entry name" value="Integrin_alpha_N"/>
</dbReference>
<dbReference type="PANTHER" id="PTHR23220:SF9">
    <property type="entry name" value="INTEGRIN ALPHA-6"/>
    <property type="match status" value="1"/>
</dbReference>
<reference evidence="2 3" key="1">
    <citation type="submission" date="2021-06" db="EMBL/GenBank/DDBJ databases">
        <authorList>
            <person name="Palmer J.M."/>
        </authorList>
    </citation>
    <scope>NUCLEOTIDE SEQUENCE [LARGE SCALE GENOMIC DNA]</scope>
    <source>
        <strain evidence="2 3">GA_2019</strain>
        <tissue evidence="2">Muscle</tissue>
    </source>
</reference>
<evidence type="ECO:0000313" key="2">
    <source>
        <dbReference type="EMBL" id="MEQ2186434.1"/>
    </source>
</evidence>
<accession>A0ABV0PSI3</accession>
<organism evidence="2 3">
    <name type="scientific">Goodea atripinnis</name>
    <dbReference type="NCBI Taxonomy" id="208336"/>
    <lineage>
        <taxon>Eukaryota</taxon>
        <taxon>Metazoa</taxon>
        <taxon>Chordata</taxon>
        <taxon>Craniata</taxon>
        <taxon>Vertebrata</taxon>
        <taxon>Euteleostomi</taxon>
        <taxon>Actinopterygii</taxon>
        <taxon>Neopterygii</taxon>
        <taxon>Teleostei</taxon>
        <taxon>Neoteleostei</taxon>
        <taxon>Acanthomorphata</taxon>
        <taxon>Ovalentaria</taxon>
        <taxon>Atherinomorphae</taxon>
        <taxon>Cyprinodontiformes</taxon>
        <taxon>Goodeidae</taxon>
        <taxon>Goodea</taxon>
    </lineage>
</organism>
<evidence type="ECO:0000313" key="3">
    <source>
        <dbReference type="Proteomes" id="UP001476798"/>
    </source>
</evidence>
<proteinExistence type="predicted"/>
<dbReference type="InterPro" id="IPR000413">
    <property type="entry name" value="Integrin_alpha"/>
</dbReference>
<dbReference type="SUPFAM" id="SSF69318">
    <property type="entry name" value="Integrin alpha N-terminal domain"/>
    <property type="match status" value="1"/>
</dbReference>
<dbReference type="Proteomes" id="UP001476798">
    <property type="component" value="Unassembled WGS sequence"/>
</dbReference>
<gene>
    <name evidence="2" type="ORF">GOODEAATRI_028397</name>
</gene>
<keyword evidence="3" id="KW-1185">Reference proteome</keyword>
<dbReference type="EMBL" id="JAHRIO010083891">
    <property type="protein sequence ID" value="MEQ2186434.1"/>
    <property type="molecule type" value="Genomic_DNA"/>
</dbReference>
<evidence type="ECO:0000256" key="1">
    <source>
        <dbReference type="ARBA" id="ARBA00023180"/>
    </source>
</evidence>
<name>A0ABV0PSI3_9TELE</name>
<keyword evidence="1" id="KW-0325">Glycoprotein</keyword>
<comment type="caution">
    <text evidence="2">The sequence shown here is derived from an EMBL/GenBank/DDBJ whole genome shotgun (WGS) entry which is preliminary data.</text>
</comment>
<sequence length="186" mass="20422">MKTCAHRYQQRQSVNKPSESRNIIGRCYVLSQDLTITSAKEDGGTWHFCKGRNPGHQKFGSCQQGLSATFDKDYHYFIFGAPGAHDWKGLVHLEQRNDSFFAMNIFFDGPFETGGFSLDSGKSLTSKGQLTVVAGAPRAYYSGAVVLLKKGGEDSRILLEEYTLKGEGLASSFGYDVTVLDLNGDG</sequence>
<dbReference type="Gene3D" id="2.130.10.130">
    <property type="entry name" value="Integrin alpha, N-terminal"/>
    <property type="match status" value="1"/>
</dbReference>